<organism evidence="1 2">
    <name type="scientific">Actinoallomurus bryophytorum</name>
    <dbReference type="NCBI Taxonomy" id="1490222"/>
    <lineage>
        <taxon>Bacteria</taxon>
        <taxon>Bacillati</taxon>
        <taxon>Actinomycetota</taxon>
        <taxon>Actinomycetes</taxon>
        <taxon>Streptosporangiales</taxon>
        <taxon>Thermomonosporaceae</taxon>
        <taxon>Actinoallomurus</taxon>
    </lineage>
</organism>
<keyword evidence="2" id="KW-1185">Reference proteome</keyword>
<name>A0A543CI38_9ACTN</name>
<evidence type="ECO:0000313" key="1">
    <source>
        <dbReference type="EMBL" id="TQL96748.1"/>
    </source>
</evidence>
<dbReference type="RefSeq" id="WP_141955569.1">
    <property type="nucleotide sequence ID" value="NZ_VFOZ01000001.1"/>
</dbReference>
<dbReference type="Proteomes" id="UP000316096">
    <property type="component" value="Unassembled WGS sequence"/>
</dbReference>
<comment type="caution">
    <text evidence="1">The sequence shown here is derived from an EMBL/GenBank/DDBJ whole genome shotgun (WGS) entry which is preliminary data.</text>
</comment>
<gene>
    <name evidence="1" type="ORF">FB559_2300</name>
</gene>
<sequence length="427" mass="46273">MRRHWIPGKVFSALAAGSGGAHAIGHLQAAQYSKRLLLLRGVRDAAREEGPVRARRARQAFALLAEIQNEAPDAVEAVLRHPAVGAWAQETLRGSGDTDGLTSLAAAAVVRAGFPRPVEVAVRGGGVVLPSLGRALVPAADAPGTATVRSGPGGGEVTASGVRVRIPADPHRDAPDWEGLRRLEAEYHGMALRVLLDDVDPYRLPGAETAASRPREEELEAWRSMLRRAWRLLVRWHWTTAEEVAAAITVLTPLTPPEQGLRSATSTETFGAIGMSTPPDEHALAVSLAHEAQHAKLGALADVVSLTRPDDGSLYYAPWRDDPRPVTGLLHGVYAHLGVAGYWRRQRVHERGDAALRAHTEFARWRDASVLAAHTLSASGRLTTEGELFVADMTRTLQGWCREPVPASALNQARTTAERHRERWARR</sequence>
<dbReference type="EMBL" id="VFOZ01000001">
    <property type="protein sequence ID" value="TQL96748.1"/>
    <property type="molecule type" value="Genomic_DNA"/>
</dbReference>
<dbReference type="InterPro" id="IPR026337">
    <property type="entry name" value="AKG_HExxH"/>
</dbReference>
<dbReference type="AlphaFoldDB" id="A0A543CI38"/>
<dbReference type="OrthoDB" id="796761at2"/>
<dbReference type="NCBIfam" id="TIGR04267">
    <property type="entry name" value="mod_HExxH"/>
    <property type="match status" value="1"/>
</dbReference>
<accession>A0A543CI38</accession>
<protein>
    <submittedName>
        <fullName evidence="1">HEXXH motif-containing protein</fullName>
    </submittedName>
</protein>
<proteinExistence type="predicted"/>
<reference evidence="1 2" key="1">
    <citation type="submission" date="2019-06" db="EMBL/GenBank/DDBJ databases">
        <title>Sequencing the genomes of 1000 actinobacteria strains.</title>
        <authorList>
            <person name="Klenk H.-P."/>
        </authorList>
    </citation>
    <scope>NUCLEOTIDE SEQUENCE [LARGE SCALE GENOMIC DNA]</scope>
    <source>
        <strain evidence="1 2">DSM 102200</strain>
    </source>
</reference>
<evidence type="ECO:0000313" key="2">
    <source>
        <dbReference type="Proteomes" id="UP000316096"/>
    </source>
</evidence>